<dbReference type="PANTHER" id="PTHR31632:SF2">
    <property type="entry name" value="PLASMA MEMBRANE IRON PERMEASE"/>
    <property type="match status" value="1"/>
</dbReference>
<keyword evidence="4 7" id="KW-1133">Transmembrane helix</keyword>
<dbReference type="InterPro" id="IPR004923">
    <property type="entry name" value="FTR1/Fip1/EfeU"/>
</dbReference>
<feature type="transmembrane region" description="Helical" evidence="7">
    <location>
        <begin position="95"/>
        <end position="114"/>
    </location>
</feature>
<evidence type="ECO:0000256" key="2">
    <source>
        <dbReference type="ARBA" id="ARBA00008333"/>
    </source>
</evidence>
<evidence type="ECO:0000256" key="1">
    <source>
        <dbReference type="ARBA" id="ARBA00004141"/>
    </source>
</evidence>
<comment type="subcellular location">
    <subcellularLocation>
        <location evidence="1">Membrane</location>
        <topology evidence="1">Multi-pass membrane protein</topology>
    </subcellularLocation>
</comment>
<dbReference type="AlphaFoldDB" id="A0A0J6VBG7"/>
<dbReference type="STRING" id="37916.MCHLDSM_06774"/>
<name>A0A0J6VBG7_9MYCO</name>
<dbReference type="PATRIC" id="fig|37916.4.peg.6791"/>
<dbReference type="GO" id="GO:0015093">
    <property type="term" value="F:ferrous iron transmembrane transporter activity"/>
    <property type="evidence" value="ECO:0007669"/>
    <property type="project" value="TreeGrafter"/>
</dbReference>
<dbReference type="Proteomes" id="UP000036513">
    <property type="component" value="Unassembled WGS sequence"/>
</dbReference>
<dbReference type="PANTHER" id="PTHR31632">
    <property type="entry name" value="IRON TRANSPORTER FTH1"/>
    <property type="match status" value="1"/>
</dbReference>
<evidence type="ECO:0000256" key="5">
    <source>
        <dbReference type="ARBA" id="ARBA00023136"/>
    </source>
</evidence>
<dbReference type="EMBL" id="JYNL01000069">
    <property type="protein sequence ID" value="KMO67524.1"/>
    <property type="molecule type" value="Genomic_DNA"/>
</dbReference>
<dbReference type="GO" id="GO:0033573">
    <property type="term" value="C:high-affinity iron permease complex"/>
    <property type="evidence" value="ECO:0007669"/>
    <property type="project" value="InterPro"/>
</dbReference>
<proteinExistence type="inferred from homology"/>
<feature type="transmembrane region" description="Helical" evidence="7">
    <location>
        <begin position="62"/>
        <end position="83"/>
    </location>
</feature>
<sequence length="179" mass="18824">MSMITDLPVSMSSTTLAASPNITSQLFGSGLIGLREGLEAAIVVSILVAFLVKSDRRDALRWVWLGVGAAIALTLTVFLVIQFGENTITGLAAEAIAGVASLIAVVIVTTMVLWMRRAAAGMSGELRNDMAQALETGPLAVALLAFFAVGREGVEPPCSWSGTPRRRRTGRWSDSSSAC</sequence>
<accession>A0A0J6VBG7</accession>
<protein>
    <submittedName>
        <fullName evidence="8">Ferrous iron permease EfeU</fullName>
    </submittedName>
</protein>
<feature type="transmembrane region" description="Helical" evidence="7">
    <location>
        <begin position="26"/>
        <end position="50"/>
    </location>
</feature>
<feature type="region of interest" description="Disordered" evidence="6">
    <location>
        <begin position="158"/>
        <end position="179"/>
    </location>
</feature>
<evidence type="ECO:0000256" key="4">
    <source>
        <dbReference type="ARBA" id="ARBA00022989"/>
    </source>
</evidence>
<keyword evidence="9" id="KW-1185">Reference proteome</keyword>
<evidence type="ECO:0000256" key="6">
    <source>
        <dbReference type="SAM" id="MobiDB-lite"/>
    </source>
</evidence>
<comment type="similarity">
    <text evidence="2">Belongs to the oxidase-dependent Fe transporter (OFeT) (TC 9.A.10.1) family.</text>
</comment>
<reference evidence="8 9" key="1">
    <citation type="journal article" date="2015" name="Genome Biol. Evol.">
        <title>Characterization of Three Mycobacterium spp. with Potential Use in Bioremediation by Genome Sequencing and Comparative Genomics.</title>
        <authorList>
            <person name="Das S."/>
            <person name="Pettersson B.M."/>
            <person name="Behra P.R."/>
            <person name="Ramesh M."/>
            <person name="Dasgupta S."/>
            <person name="Bhattacharya A."/>
            <person name="Kirsebom L.A."/>
        </authorList>
    </citation>
    <scope>NUCLEOTIDE SEQUENCE [LARGE SCALE GENOMIC DNA]</scope>
    <source>
        <strain evidence="8 9">DSM 43826</strain>
    </source>
</reference>
<keyword evidence="3 7" id="KW-0812">Transmembrane</keyword>
<evidence type="ECO:0000313" key="9">
    <source>
        <dbReference type="Proteomes" id="UP000036513"/>
    </source>
</evidence>
<evidence type="ECO:0000313" key="8">
    <source>
        <dbReference type="EMBL" id="KMO67524.1"/>
    </source>
</evidence>
<evidence type="ECO:0000256" key="3">
    <source>
        <dbReference type="ARBA" id="ARBA00022692"/>
    </source>
</evidence>
<evidence type="ECO:0000256" key="7">
    <source>
        <dbReference type="SAM" id="Phobius"/>
    </source>
</evidence>
<keyword evidence="5 7" id="KW-0472">Membrane</keyword>
<organism evidence="8 9">
    <name type="scientific">Mycolicibacterium chlorophenolicum</name>
    <dbReference type="NCBI Taxonomy" id="37916"/>
    <lineage>
        <taxon>Bacteria</taxon>
        <taxon>Bacillati</taxon>
        <taxon>Actinomycetota</taxon>
        <taxon>Actinomycetes</taxon>
        <taxon>Mycobacteriales</taxon>
        <taxon>Mycobacteriaceae</taxon>
        <taxon>Mycolicibacterium</taxon>
    </lineage>
</organism>
<gene>
    <name evidence="8" type="primary">efeU_2</name>
    <name evidence="8" type="ORF">MCHLDSM_06774</name>
</gene>
<comment type="caution">
    <text evidence="8">The sequence shown here is derived from an EMBL/GenBank/DDBJ whole genome shotgun (WGS) entry which is preliminary data.</text>
</comment>
<dbReference type="Pfam" id="PF03239">
    <property type="entry name" value="FTR1"/>
    <property type="match status" value="1"/>
</dbReference>